<dbReference type="Proteomes" id="UP000831785">
    <property type="component" value="Chromosome"/>
</dbReference>
<dbReference type="RefSeq" id="WP_244714945.1">
    <property type="nucleotide sequence ID" value="NZ_CP095049.1"/>
</dbReference>
<organism evidence="1 2">
    <name type="scientific">Hymenobacter cellulosivorans</name>
    <dbReference type="NCBI Taxonomy" id="2932249"/>
    <lineage>
        <taxon>Bacteria</taxon>
        <taxon>Pseudomonadati</taxon>
        <taxon>Bacteroidota</taxon>
        <taxon>Cytophagia</taxon>
        <taxon>Cytophagales</taxon>
        <taxon>Hymenobacteraceae</taxon>
        <taxon>Hymenobacter</taxon>
    </lineage>
</organism>
<reference evidence="1 2" key="1">
    <citation type="submission" date="2022-04" db="EMBL/GenBank/DDBJ databases">
        <title>Hymenobacter sp. isolated from the air.</title>
        <authorList>
            <person name="Won M."/>
            <person name="Lee C.-M."/>
            <person name="Woen H.-Y."/>
            <person name="Kwon S.-W."/>
        </authorList>
    </citation>
    <scope>NUCLEOTIDE SEQUENCE [LARGE SCALE GENOMIC DNA]</scope>
    <source>
        <strain evidence="2">5116 S-27</strain>
    </source>
</reference>
<protein>
    <submittedName>
        <fullName evidence="1">Uncharacterized protein</fullName>
    </submittedName>
</protein>
<proteinExistence type="predicted"/>
<dbReference type="EMBL" id="CP095049">
    <property type="protein sequence ID" value="UOQ51678.1"/>
    <property type="molecule type" value="Genomic_DNA"/>
</dbReference>
<accession>A0ABY4F6M4</accession>
<evidence type="ECO:0000313" key="1">
    <source>
        <dbReference type="EMBL" id="UOQ51678.1"/>
    </source>
</evidence>
<gene>
    <name evidence="1" type="ORF">MUN80_18165</name>
</gene>
<sequence>MPDSPIPDNQMVTVMVAETTFAVLTMPGRKFRVDFVEKAEARLKPGMRGESMSCSEHPLLLSLNSRLVDVYITSRPQNPRQLLAEIRKRIQLVFQEWRDWRCVLFGRGAFGESHLRRNLLDGSGLLLSGAPLSVAQAVMNACTEHGVSAYFLGEIENSPLASPTFHLLLVGDKGYVIAQDFRFVEL</sequence>
<evidence type="ECO:0000313" key="2">
    <source>
        <dbReference type="Proteomes" id="UP000831785"/>
    </source>
</evidence>
<name>A0ABY4F6M4_9BACT</name>
<keyword evidence="2" id="KW-1185">Reference proteome</keyword>